<reference evidence="2" key="1">
    <citation type="submission" date="2022-12" db="EMBL/GenBank/DDBJ databases">
        <title>Species Delineation and Comparative Genomics within the Campylobacter ureolyticus Complex.</title>
        <authorList>
            <person name="Maki J."/>
            <person name="Howard M."/>
            <person name="Connelly S."/>
            <person name="Hardy D.J."/>
            <person name="Cameron A."/>
        </authorList>
    </citation>
    <scope>NUCLEOTIDE SEQUENCE</scope>
    <source>
        <strain evidence="2">URMC_787</strain>
    </source>
</reference>
<accession>A0A9Q4KPN2</accession>
<dbReference type="AlphaFoldDB" id="A0A9Q4KPN2"/>
<dbReference type="InterPro" id="IPR004919">
    <property type="entry name" value="GmrSD_N"/>
</dbReference>
<evidence type="ECO:0000313" key="2">
    <source>
        <dbReference type="EMBL" id="MCZ6160474.1"/>
    </source>
</evidence>
<dbReference type="REBASE" id="389792">
    <property type="entry name" value="Cur673ORF4430P"/>
</dbReference>
<evidence type="ECO:0000259" key="1">
    <source>
        <dbReference type="Pfam" id="PF03235"/>
    </source>
</evidence>
<protein>
    <submittedName>
        <fullName evidence="2">DUF262 domain-containing protein</fullName>
    </submittedName>
</protein>
<dbReference type="PANTHER" id="PTHR39639">
    <property type="entry name" value="CHROMOSOME 16, WHOLE GENOME SHOTGUN SEQUENCE"/>
    <property type="match status" value="1"/>
</dbReference>
<comment type="caution">
    <text evidence="2">The sequence shown here is derived from an EMBL/GenBank/DDBJ whole genome shotgun (WGS) entry which is preliminary data.</text>
</comment>
<feature type="domain" description="GmrSD restriction endonucleases N-terminal" evidence="1">
    <location>
        <begin position="53"/>
        <end position="191"/>
    </location>
</feature>
<dbReference type="RefSeq" id="WP_024962332.1">
    <property type="nucleotide sequence ID" value="NZ_CABMOL010000010.1"/>
</dbReference>
<dbReference type="PANTHER" id="PTHR39639:SF1">
    <property type="entry name" value="DUF262 DOMAIN-CONTAINING PROTEIN"/>
    <property type="match status" value="1"/>
</dbReference>
<name>A0A9Q4KPN2_9BACT</name>
<sequence>MNNKNNNELNFEFEGEETINISQDDNIYPLKEIRIDKGRMSIYEIKRKIDDTKRGNIKLDPAFQRGDEKWTIKQNSELIESILMGIPLPVIYFFQDEKGLRQVVDGRQRLTCIIKFLNDEFKLSSLKIIPNINNKKFSELEPMLQNKLEDYQLEIYTMLPPTPERVKFDIFDRLNRGGTRLNNQEMRNALYNGTSTSLINKMSELESFKSATGNSIKTKDMKDRYLLLRFVSFYLLKKRVIQIDLVSDIDEFLANAMKEINKFDLCDFDDFVSKFDEAMTYIAKKYGDSVFRFTSKDTNRKRPINMGLFETISYLFMLALEYKIYIDKNAIEKLKNEEFDKPERFTYGIDSKNNIEFRFGKIEELLGINNDK</sequence>
<proteinExistence type="predicted"/>
<evidence type="ECO:0000313" key="3">
    <source>
        <dbReference type="Proteomes" id="UP001075225"/>
    </source>
</evidence>
<dbReference type="Pfam" id="PF03235">
    <property type="entry name" value="GmrSD_N"/>
    <property type="match status" value="1"/>
</dbReference>
<gene>
    <name evidence="2" type="ORF">O6B32_08265</name>
</gene>
<dbReference type="Proteomes" id="UP001075225">
    <property type="component" value="Unassembled WGS sequence"/>
</dbReference>
<dbReference type="EMBL" id="JAPXGO010000008">
    <property type="protein sequence ID" value="MCZ6160474.1"/>
    <property type="molecule type" value="Genomic_DNA"/>
</dbReference>
<organism evidence="2 3">
    <name type="scientific">Campylobacter ureolyticus</name>
    <dbReference type="NCBI Taxonomy" id="827"/>
    <lineage>
        <taxon>Bacteria</taxon>
        <taxon>Pseudomonadati</taxon>
        <taxon>Campylobacterota</taxon>
        <taxon>Epsilonproteobacteria</taxon>
        <taxon>Campylobacterales</taxon>
        <taxon>Campylobacteraceae</taxon>
        <taxon>Campylobacter</taxon>
    </lineage>
</organism>